<feature type="region of interest" description="Disordered" evidence="1">
    <location>
        <begin position="49"/>
        <end position="71"/>
    </location>
</feature>
<evidence type="ECO:0000313" key="2">
    <source>
        <dbReference type="EMBL" id="KAK7081067.1"/>
    </source>
</evidence>
<comment type="caution">
    <text evidence="2">The sequence shown here is derived from an EMBL/GenBank/DDBJ whole genome shotgun (WGS) entry which is preliminary data.</text>
</comment>
<accession>A0AAN9AE46</accession>
<sequence length="170" mass="19192">MLESIILSFCPLKHKTSTLPISLHDSFPPQHRHPSFSWQGQRLGSWSGHSSRSWSGHSETQLSGHNKDNWSGFDSTPSWDGSFDTTISDNPPTWHSWANIPDQHLHNHQLYDPPGTPQWHEEALPSLPPAPPITSSGSSRSMPYFQKLLSNLELILGMHNHIFTVNIDMN</sequence>
<gene>
    <name evidence="2" type="ORF">SK128_017587</name>
</gene>
<evidence type="ECO:0000256" key="1">
    <source>
        <dbReference type="SAM" id="MobiDB-lite"/>
    </source>
</evidence>
<evidence type="ECO:0000313" key="3">
    <source>
        <dbReference type="Proteomes" id="UP001381693"/>
    </source>
</evidence>
<name>A0AAN9AE46_HALRR</name>
<dbReference type="AlphaFoldDB" id="A0AAN9AE46"/>
<protein>
    <submittedName>
        <fullName evidence="2">Uncharacterized protein</fullName>
    </submittedName>
</protein>
<dbReference type="Proteomes" id="UP001381693">
    <property type="component" value="Unassembled WGS sequence"/>
</dbReference>
<organism evidence="2 3">
    <name type="scientific">Halocaridina rubra</name>
    <name type="common">Hawaiian red shrimp</name>
    <dbReference type="NCBI Taxonomy" id="373956"/>
    <lineage>
        <taxon>Eukaryota</taxon>
        <taxon>Metazoa</taxon>
        <taxon>Ecdysozoa</taxon>
        <taxon>Arthropoda</taxon>
        <taxon>Crustacea</taxon>
        <taxon>Multicrustacea</taxon>
        <taxon>Malacostraca</taxon>
        <taxon>Eumalacostraca</taxon>
        <taxon>Eucarida</taxon>
        <taxon>Decapoda</taxon>
        <taxon>Pleocyemata</taxon>
        <taxon>Caridea</taxon>
        <taxon>Atyoidea</taxon>
        <taxon>Atyidae</taxon>
        <taxon>Halocaridina</taxon>
    </lineage>
</organism>
<dbReference type="EMBL" id="JAXCGZ010005711">
    <property type="protein sequence ID" value="KAK7081067.1"/>
    <property type="molecule type" value="Genomic_DNA"/>
</dbReference>
<feature type="compositionally biased region" description="Low complexity" evidence="1">
    <location>
        <begin position="49"/>
        <end position="58"/>
    </location>
</feature>
<keyword evidence="3" id="KW-1185">Reference proteome</keyword>
<reference evidence="2 3" key="1">
    <citation type="submission" date="2023-11" db="EMBL/GenBank/DDBJ databases">
        <title>Halocaridina rubra genome assembly.</title>
        <authorList>
            <person name="Smith C."/>
        </authorList>
    </citation>
    <scope>NUCLEOTIDE SEQUENCE [LARGE SCALE GENOMIC DNA]</scope>
    <source>
        <strain evidence="2">EP-1</strain>
        <tissue evidence="2">Whole</tissue>
    </source>
</reference>
<proteinExistence type="predicted"/>